<dbReference type="InterPro" id="IPR025870">
    <property type="entry name" value="Glyoxalase-like_dom"/>
</dbReference>
<gene>
    <name evidence="2" type="ORF">CLOSYM_02628</name>
</gene>
<dbReference type="AlphaFoldDB" id="A0ABC9TWW7"/>
<evidence type="ECO:0000313" key="3">
    <source>
        <dbReference type="Proteomes" id="UP000016491"/>
    </source>
</evidence>
<feature type="domain" description="VOC" evidence="1">
    <location>
        <begin position="13"/>
        <end position="129"/>
    </location>
</feature>
<comment type="caution">
    <text evidence="2">The sequence shown here is derived from an EMBL/GenBank/DDBJ whole genome shotgun (WGS) entry which is preliminary data.</text>
</comment>
<sequence>MEEIKAEGVWHMKYCGTLISVSDMTRARNFYEQVMEQKVMLDLGVHVSFENAFSLQSNYEELVGVKLEAQRKPDNFQLYFEVDDLERWEAKLKSTEGIEFIHEIKEYPWGQRVFRFYDYDKFIVEVAESMKSVAMRYLAQGLSVEETAKCAMLPIEVVKQFQS</sequence>
<accession>A0ABC9TWW7</accession>
<dbReference type="Pfam" id="PF12681">
    <property type="entry name" value="Glyoxalase_2"/>
    <property type="match status" value="1"/>
</dbReference>
<dbReference type="Gene3D" id="3.10.180.10">
    <property type="entry name" value="2,3-Dihydroxybiphenyl 1,2-Dioxygenase, domain 1"/>
    <property type="match status" value="1"/>
</dbReference>
<dbReference type="PROSITE" id="PS51819">
    <property type="entry name" value="VOC"/>
    <property type="match status" value="1"/>
</dbReference>
<evidence type="ECO:0000259" key="1">
    <source>
        <dbReference type="PROSITE" id="PS51819"/>
    </source>
</evidence>
<proteinExistence type="predicted"/>
<organism evidence="2 3">
    <name type="scientific">[Clostridium] symbiosum ATCC 14940</name>
    <dbReference type="NCBI Taxonomy" id="411472"/>
    <lineage>
        <taxon>Bacteria</taxon>
        <taxon>Bacillati</taxon>
        <taxon>Bacillota</taxon>
        <taxon>Clostridia</taxon>
        <taxon>Lachnospirales</taxon>
        <taxon>Lachnospiraceae</taxon>
        <taxon>Otoolea</taxon>
    </lineage>
</organism>
<protein>
    <submittedName>
        <fullName evidence="2">Glyoxalase family protein</fullName>
    </submittedName>
</protein>
<reference evidence="2 3" key="1">
    <citation type="submission" date="2013-07" db="EMBL/GenBank/DDBJ databases">
        <authorList>
            <person name="Weinstock G."/>
            <person name="Sodergren E."/>
            <person name="Wylie T."/>
            <person name="Fulton L."/>
            <person name="Fulton R."/>
            <person name="Fronick C."/>
            <person name="O'Laughlin M."/>
            <person name="Godfrey J."/>
            <person name="Miner T."/>
            <person name="Herter B."/>
            <person name="Appelbaum E."/>
            <person name="Cordes M."/>
            <person name="Lek S."/>
            <person name="Wollam A."/>
            <person name="Pepin K.H."/>
            <person name="Palsikar V.B."/>
            <person name="Mitreva M."/>
            <person name="Wilson R.K."/>
        </authorList>
    </citation>
    <scope>NUCLEOTIDE SEQUENCE [LARGE SCALE GENOMIC DNA]</scope>
    <source>
        <strain evidence="2 3">ATCC 14940</strain>
    </source>
</reference>
<dbReference type="EMBL" id="AWSU01000201">
    <property type="protein sequence ID" value="ERI76456.1"/>
    <property type="molecule type" value="Genomic_DNA"/>
</dbReference>
<evidence type="ECO:0000313" key="2">
    <source>
        <dbReference type="EMBL" id="ERI76456.1"/>
    </source>
</evidence>
<name>A0ABC9TWW7_CLOSY</name>
<dbReference type="SUPFAM" id="SSF54593">
    <property type="entry name" value="Glyoxalase/Bleomycin resistance protein/Dihydroxybiphenyl dioxygenase"/>
    <property type="match status" value="1"/>
</dbReference>
<dbReference type="InterPro" id="IPR037523">
    <property type="entry name" value="VOC_core"/>
</dbReference>
<dbReference type="InterPro" id="IPR029068">
    <property type="entry name" value="Glyas_Bleomycin-R_OHBP_Dase"/>
</dbReference>
<dbReference type="Proteomes" id="UP000016491">
    <property type="component" value="Unassembled WGS sequence"/>
</dbReference>